<evidence type="ECO:0000313" key="3">
    <source>
        <dbReference type="Proteomes" id="UP000597762"/>
    </source>
</evidence>
<sequence>MPVFSKRKYSGHVAWSKFTLIQSNQSKHNIPLHLIFYLAVSLFSLCLSPSSVTLNFIFFFFSFLLTPFSNIPLPSLSFFITFRVLLALSLFLFLSYLLGVTHSFSLFHSHSTFTYSLSLSLSLFLSYLLGVTHSFSLFHSQSLSSTFTYSLSLSLSLSFSLSFLLTRCYSLILSFSLTVALFDIYILSFTLSLSLSLLLTRCYSLILSFPHSRSLRHLHTLFHSLSLFLSFFLTRCYSLILSFFSQSLSSTFYILSFLSLSLFLSYLLGVTHSFSLFHSQSLSSTFTYSLSLSLSLSHTASTFFFFSKILIFDFPNLLFLSLNNCLLFIFPYTFKLSRHLVSMDNCHLLSLNTQNNTDTAETKPKLVPFKQMLTFQYSNGHNDFTTAIRATPVTSELF</sequence>
<evidence type="ECO:0000256" key="1">
    <source>
        <dbReference type="SAM" id="Phobius"/>
    </source>
</evidence>
<dbReference type="AlphaFoldDB" id="A0A812E1W2"/>
<keyword evidence="1" id="KW-0812">Transmembrane</keyword>
<feature type="transmembrane region" description="Helical" evidence="1">
    <location>
        <begin position="76"/>
        <end position="98"/>
    </location>
</feature>
<feature type="transmembrane region" description="Helical" evidence="1">
    <location>
        <begin position="34"/>
        <end position="64"/>
    </location>
</feature>
<keyword evidence="3" id="KW-1185">Reference proteome</keyword>
<proteinExistence type="predicted"/>
<feature type="transmembrane region" description="Helical" evidence="1">
    <location>
        <begin position="171"/>
        <end position="199"/>
    </location>
</feature>
<evidence type="ECO:0000313" key="2">
    <source>
        <dbReference type="EMBL" id="CAE1313855.1"/>
    </source>
</evidence>
<gene>
    <name evidence="2" type="ORF">SPHA_64892</name>
</gene>
<feature type="transmembrane region" description="Helical" evidence="1">
    <location>
        <begin position="286"/>
        <end position="311"/>
    </location>
</feature>
<keyword evidence="1" id="KW-0472">Membrane</keyword>
<comment type="caution">
    <text evidence="2">The sequence shown here is derived from an EMBL/GenBank/DDBJ whole genome shotgun (WGS) entry which is preliminary data.</text>
</comment>
<keyword evidence="1" id="KW-1133">Transmembrane helix</keyword>
<accession>A0A812E1W2</accession>
<dbReference type="EMBL" id="CAHIKZ030004678">
    <property type="protein sequence ID" value="CAE1313855.1"/>
    <property type="molecule type" value="Genomic_DNA"/>
</dbReference>
<feature type="transmembrane region" description="Helical" evidence="1">
    <location>
        <begin position="317"/>
        <end position="334"/>
    </location>
</feature>
<feature type="transmembrane region" description="Helical" evidence="1">
    <location>
        <begin position="147"/>
        <end position="165"/>
    </location>
</feature>
<feature type="transmembrane region" description="Helical" evidence="1">
    <location>
        <begin position="113"/>
        <end position="135"/>
    </location>
</feature>
<name>A0A812E1W2_ACAPH</name>
<dbReference type="Proteomes" id="UP000597762">
    <property type="component" value="Unassembled WGS sequence"/>
</dbReference>
<protein>
    <submittedName>
        <fullName evidence="2">Uncharacterized protein</fullName>
    </submittedName>
</protein>
<feature type="transmembrane region" description="Helical" evidence="1">
    <location>
        <begin position="252"/>
        <end position="274"/>
    </location>
</feature>
<feature type="transmembrane region" description="Helical" evidence="1">
    <location>
        <begin position="220"/>
        <end position="240"/>
    </location>
</feature>
<reference evidence="2" key="1">
    <citation type="submission" date="2021-01" db="EMBL/GenBank/DDBJ databases">
        <authorList>
            <person name="Li R."/>
            <person name="Bekaert M."/>
        </authorList>
    </citation>
    <scope>NUCLEOTIDE SEQUENCE</scope>
    <source>
        <strain evidence="2">Farmed</strain>
    </source>
</reference>
<organism evidence="2 3">
    <name type="scientific">Acanthosepion pharaonis</name>
    <name type="common">Pharaoh cuttlefish</name>
    <name type="synonym">Sepia pharaonis</name>
    <dbReference type="NCBI Taxonomy" id="158019"/>
    <lineage>
        <taxon>Eukaryota</taxon>
        <taxon>Metazoa</taxon>
        <taxon>Spiralia</taxon>
        <taxon>Lophotrochozoa</taxon>
        <taxon>Mollusca</taxon>
        <taxon>Cephalopoda</taxon>
        <taxon>Coleoidea</taxon>
        <taxon>Decapodiformes</taxon>
        <taxon>Sepiida</taxon>
        <taxon>Sepiina</taxon>
        <taxon>Sepiidae</taxon>
        <taxon>Acanthosepion</taxon>
    </lineage>
</organism>